<reference evidence="1" key="1">
    <citation type="submission" date="2023-08" db="EMBL/GenBank/DDBJ databases">
        <authorList>
            <person name="Alioto T."/>
            <person name="Alioto T."/>
            <person name="Gomez Garrido J."/>
        </authorList>
    </citation>
    <scope>NUCLEOTIDE SEQUENCE</scope>
</reference>
<evidence type="ECO:0000313" key="2">
    <source>
        <dbReference type="Proteomes" id="UP001162480"/>
    </source>
</evidence>
<organism evidence="1 2">
    <name type="scientific">Octopus vulgaris</name>
    <name type="common">Common octopus</name>
    <dbReference type="NCBI Taxonomy" id="6645"/>
    <lineage>
        <taxon>Eukaryota</taxon>
        <taxon>Metazoa</taxon>
        <taxon>Spiralia</taxon>
        <taxon>Lophotrochozoa</taxon>
        <taxon>Mollusca</taxon>
        <taxon>Cephalopoda</taxon>
        <taxon>Coleoidea</taxon>
        <taxon>Octopodiformes</taxon>
        <taxon>Octopoda</taxon>
        <taxon>Incirrata</taxon>
        <taxon>Octopodidae</taxon>
        <taxon>Octopus</taxon>
    </lineage>
</organism>
<proteinExistence type="predicted"/>
<gene>
    <name evidence="1" type="ORF">OCTVUL_1B015049</name>
</gene>
<dbReference type="EMBL" id="OX597815">
    <property type="protein sequence ID" value="CAI9718480.1"/>
    <property type="molecule type" value="Genomic_DNA"/>
</dbReference>
<evidence type="ECO:0000313" key="1">
    <source>
        <dbReference type="EMBL" id="CAI9718480.1"/>
    </source>
</evidence>
<protein>
    <submittedName>
        <fullName evidence="1">Uncharacterized protein</fullName>
    </submittedName>
</protein>
<dbReference type="Proteomes" id="UP001162480">
    <property type="component" value="Chromosome 2"/>
</dbReference>
<name>A0AA36ALN3_OCTVU</name>
<keyword evidence="2" id="KW-1185">Reference proteome</keyword>
<sequence>MGIDVLLEYANGSLVAVTVYTCIGPKSMLRKATQVEGIQVNRRAVSRAGTPLIIGTHPALDSNSPL</sequence>
<dbReference type="AlphaFoldDB" id="A0AA36ALN3"/>
<accession>A0AA36ALN3</accession>